<evidence type="ECO:0000313" key="2">
    <source>
        <dbReference type="Proteomes" id="UP000682713"/>
    </source>
</evidence>
<accession>A0A942TJ68</accession>
<sequence>MEENIHKEQSQLEQSYNQHVKNYPPEDHNQIFEYMYEDQFYNIEKVFPKIMRTSALISQYSYFEKTLNTICNECERNYNISLSPEDIRHNGIKKYLFYLQRVVGLNINDTEILWQKIYAYNQIRNRFVHSPDENFTAREKATFEQKVKGLSFEQHSLNPNIFELKSIDREINTDFFELLTQALKIVSSEIKKKDKELGQ</sequence>
<reference evidence="1 2" key="1">
    <citation type="submission" date="2021-05" db="EMBL/GenBank/DDBJ databases">
        <title>Novel Bacillus species.</title>
        <authorList>
            <person name="Liu G."/>
        </authorList>
    </citation>
    <scope>NUCLEOTIDE SEQUENCE [LARGE SCALE GENOMIC DNA]</scope>
    <source>
        <strain evidence="1 2">FJAT-49732</strain>
    </source>
</reference>
<dbReference type="RefSeq" id="WP_213109827.1">
    <property type="nucleotide sequence ID" value="NZ_JAGYPJ010000001.1"/>
</dbReference>
<comment type="caution">
    <text evidence="1">The sequence shown here is derived from an EMBL/GenBank/DDBJ whole genome shotgun (WGS) entry which is preliminary data.</text>
</comment>
<name>A0A942TJ68_9BACI</name>
<evidence type="ECO:0000313" key="1">
    <source>
        <dbReference type="EMBL" id="MBS4199121.1"/>
    </source>
</evidence>
<organism evidence="1 2">
    <name type="scientific">Lederbergia citrisecunda</name>
    <dbReference type="NCBI Taxonomy" id="2833583"/>
    <lineage>
        <taxon>Bacteria</taxon>
        <taxon>Bacillati</taxon>
        <taxon>Bacillota</taxon>
        <taxon>Bacilli</taxon>
        <taxon>Bacillales</taxon>
        <taxon>Bacillaceae</taxon>
        <taxon>Lederbergia</taxon>
    </lineage>
</organism>
<dbReference type="EMBL" id="JAGYPJ010000001">
    <property type="protein sequence ID" value="MBS4199121.1"/>
    <property type="molecule type" value="Genomic_DNA"/>
</dbReference>
<protein>
    <recommendedName>
        <fullName evidence="3">Apea-like HEPN domain-containing protein</fullName>
    </recommendedName>
</protein>
<dbReference type="Proteomes" id="UP000682713">
    <property type="component" value="Unassembled WGS sequence"/>
</dbReference>
<gene>
    <name evidence="1" type="ORF">KHA93_05560</name>
</gene>
<keyword evidence="2" id="KW-1185">Reference proteome</keyword>
<evidence type="ECO:0008006" key="3">
    <source>
        <dbReference type="Google" id="ProtNLM"/>
    </source>
</evidence>
<proteinExistence type="predicted"/>
<dbReference type="AlphaFoldDB" id="A0A942TJ68"/>